<protein>
    <submittedName>
        <fullName evidence="5">Uncharacterized protein</fullName>
    </submittedName>
</protein>
<feature type="coiled-coil region" evidence="2">
    <location>
        <begin position="112"/>
        <end position="175"/>
    </location>
</feature>
<dbReference type="EMBL" id="GISG01042611">
    <property type="protein sequence ID" value="MBA4623306.1"/>
    <property type="molecule type" value="Transcribed_RNA"/>
</dbReference>
<evidence type="ECO:0000256" key="1">
    <source>
        <dbReference type="PROSITE-ProRule" id="PRU00339"/>
    </source>
</evidence>
<feature type="repeat" description="TPR" evidence="1">
    <location>
        <begin position="172"/>
        <end position="205"/>
    </location>
</feature>
<keyword evidence="1" id="KW-0802">TPR repeat</keyword>
<dbReference type="PANTHER" id="PTHR36761:SF2">
    <property type="entry name" value="ORF03 PROTEIN"/>
    <property type="match status" value="1"/>
</dbReference>
<keyword evidence="4" id="KW-0812">Transmembrane</keyword>
<proteinExistence type="predicted"/>
<organism evidence="5">
    <name type="scientific">Opuntia streptacantha</name>
    <name type="common">Prickly pear cactus</name>
    <name type="synonym">Opuntia cardona</name>
    <dbReference type="NCBI Taxonomy" id="393608"/>
    <lineage>
        <taxon>Eukaryota</taxon>
        <taxon>Viridiplantae</taxon>
        <taxon>Streptophyta</taxon>
        <taxon>Embryophyta</taxon>
        <taxon>Tracheophyta</taxon>
        <taxon>Spermatophyta</taxon>
        <taxon>Magnoliopsida</taxon>
        <taxon>eudicotyledons</taxon>
        <taxon>Gunneridae</taxon>
        <taxon>Pentapetalae</taxon>
        <taxon>Caryophyllales</taxon>
        <taxon>Cactineae</taxon>
        <taxon>Cactaceae</taxon>
        <taxon>Opuntioideae</taxon>
        <taxon>Opuntia</taxon>
    </lineage>
</organism>
<keyword evidence="4" id="KW-1133">Transmembrane helix</keyword>
<keyword evidence="4" id="KW-0472">Membrane</keyword>
<evidence type="ECO:0000256" key="3">
    <source>
        <dbReference type="SAM" id="MobiDB-lite"/>
    </source>
</evidence>
<sequence>MTALLGNLASAVDINSPAKVFSDRKIRLLPIDVVFSLNLPRREKEFPALGMEFEGENRRVGERGRVKLSKKAKKVEFDAESSDEENGNGNGGEEEDDDELKSFDWEAEMRRRVKEIEEMRELEKKAEELQGKIDEEERGGGRVDETEEEKKMRVRKELEKVAKEQAERRKTAQLMFELGQKAYGRGMYGRAIEFFEAALTIIPRLTLLGGEIQIWLAMAYEANDRHSDCIALYQQLERNHPSVSIRRQAAELRYIMQAPKIKITQEEMVTIPLIGSSYDRYASTWTDKNKDREKSVIGSTSSPFPSSRDYLGDILKWKPPVGLENNSAFWGAVVLWLGLVGAALFLQR</sequence>
<dbReference type="Gene3D" id="1.25.40.10">
    <property type="entry name" value="Tetratricopeptide repeat domain"/>
    <property type="match status" value="1"/>
</dbReference>
<dbReference type="GO" id="GO:0009535">
    <property type="term" value="C:chloroplast thylakoid membrane"/>
    <property type="evidence" value="ECO:0007669"/>
    <property type="project" value="TreeGrafter"/>
</dbReference>
<accession>A0A7C9CQI8</accession>
<evidence type="ECO:0000256" key="2">
    <source>
        <dbReference type="SAM" id="Coils"/>
    </source>
</evidence>
<dbReference type="EMBL" id="GISG01042610">
    <property type="protein sequence ID" value="MBA4623305.1"/>
    <property type="molecule type" value="Transcribed_RNA"/>
</dbReference>
<dbReference type="SUPFAM" id="SSF48452">
    <property type="entry name" value="TPR-like"/>
    <property type="match status" value="1"/>
</dbReference>
<keyword evidence="2" id="KW-0175">Coiled coil</keyword>
<reference evidence="5" key="2">
    <citation type="submission" date="2020-07" db="EMBL/GenBank/DDBJ databases">
        <authorList>
            <person name="Vera ALvarez R."/>
            <person name="Arias-Moreno D.M."/>
            <person name="Jimenez-Jacinto V."/>
            <person name="Jimenez-Bremont J.F."/>
            <person name="Swaminathan K."/>
            <person name="Moose S.P."/>
            <person name="Guerrero-Gonzalez M.L."/>
            <person name="Marino-Ramirez L."/>
            <person name="Landsman D."/>
            <person name="Rodriguez-Kessler M."/>
            <person name="Delgado-Sanchez P."/>
        </authorList>
    </citation>
    <scope>NUCLEOTIDE SEQUENCE</scope>
    <source>
        <tissue evidence="5">Cladode</tissue>
    </source>
</reference>
<dbReference type="PROSITE" id="PS50005">
    <property type="entry name" value="TPR"/>
    <property type="match status" value="1"/>
</dbReference>
<evidence type="ECO:0000256" key="4">
    <source>
        <dbReference type="SAM" id="Phobius"/>
    </source>
</evidence>
<dbReference type="PANTHER" id="PTHR36761">
    <property type="entry name" value="ORF03 PROTEIN"/>
    <property type="match status" value="1"/>
</dbReference>
<dbReference type="InterPro" id="IPR011990">
    <property type="entry name" value="TPR-like_helical_dom_sf"/>
</dbReference>
<feature type="transmembrane region" description="Helical" evidence="4">
    <location>
        <begin position="328"/>
        <end position="346"/>
    </location>
</feature>
<evidence type="ECO:0000313" key="5">
    <source>
        <dbReference type="EMBL" id="MBA4623306.1"/>
    </source>
</evidence>
<reference evidence="5" key="1">
    <citation type="journal article" date="2013" name="J. Plant Res.">
        <title>Effect of fungi and light on seed germination of three Opuntia species from semiarid lands of central Mexico.</title>
        <authorList>
            <person name="Delgado-Sanchez P."/>
            <person name="Jimenez-Bremont J.F."/>
            <person name="Guerrero-Gonzalez Mde L."/>
            <person name="Flores J."/>
        </authorList>
    </citation>
    <scope>NUCLEOTIDE SEQUENCE</scope>
    <source>
        <tissue evidence="5">Cladode</tissue>
    </source>
</reference>
<dbReference type="InterPro" id="IPR019734">
    <property type="entry name" value="TPR_rpt"/>
</dbReference>
<feature type="region of interest" description="Disordered" evidence="3">
    <location>
        <begin position="71"/>
        <end position="100"/>
    </location>
</feature>
<dbReference type="SMART" id="SM00028">
    <property type="entry name" value="TPR"/>
    <property type="match status" value="2"/>
</dbReference>
<feature type="compositionally biased region" description="Acidic residues" evidence="3">
    <location>
        <begin position="78"/>
        <end position="99"/>
    </location>
</feature>
<name>A0A7C9CQI8_OPUST</name>
<dbReference type="AlphaFoldDB" id="A0A7C9CQI8"/>